<dbReference type="InterPro" id="IPR000651">
    <property type="entry name" value="Ras-like_Gua-exchang_fac_N"/>
</dbReference>
<dbReference type="SMART" id="SM00147">
    <property type="entry name" value="RasGEF"/>
    <property type="match status" value="1"/>
</dbReference>
<dbReference type="PROSITE" id="PS50212">
    <property type="entry name" value="RASGEF_NTER"/>
    <property type="match status" value="1"/>
</dbReference>
<evidence type="ECO:0000313" key="7">
    <source>
        <dbReference type="Proteomes" id="UP000014680"/>
    </source>
</evidence>
<sequence>MSTGVSKQPRTVRRDSRSTVSNSTDWSGMSGTDGLIEEQSYYPDPNYSTLFDHPDTPEYITYTTEAGCDFKIIQMATLEKCLQTMFSKSFNDGYFQECFILAYRLVTTPERLLDLIGILFDPVIPEGMDWDTFVKEVVTPLRLKIMNFVRTWLKNAWKDFEGKDELIDKLQQLIERFKQFSSKMGTNINKQLELKIAHVEAKSEESSMPGIKITQLEKNEKYVNVLQYHPAEFARQISYLQNNIFRKIPYYEFLGNGWTKKDKETLTPQIMRLVHSTQRLFGYVQTTILAVNDVSKRAILLHYFLVVADEMRKLNNFEGMKAVYSALMSTPIFRLKDTWDSITTEDKEINGRLSELCDQAKNFSKLREVMKIAVSPCIPFLGSTMGDLVFADDGNKRVGEDKLLINWFKVRQIGNLIKEIMVKQAVAYPFRKYDSLVEYYSGAPVLEDEEQMYDLSVSLEEKRGEMNSDLEKKISKLKKDGHAAVKKYVKFYSKADGSK</sequence>
<dbReference type="PANTHER" id="PTHR23113">
    <property type="entry name" value="GUANINE NUCLEOTIDE EXCHANGE FACTOR"/>
    <property type="match status" value="1"/>
</dbReference>
<feature type="domain" description="Ras-GEF" evidence="4">
    <location>
        <begin position="229"/>
        <end position="462"/>
    </location>
</feature>
<keyword evidence="1 2" id="KW-0344">Guanine-nucleotide releasing factor</keyword>
<evidence type="ECO:0000256" key="3">
    <source>
        <dbReference type="SAM" id="MobiDB-lite"/>
    </source>
</evidence>
<dbReference type="GeneID" id="14887137"/>
<dbReference type="GO" id="GO:0005085">
    <property type="term" value="F:guanyl-nucleotide exchange factor activity"/>
    <property type="evidence" value="ECO:0007669"/>
    <property type="project" value="UniProtKB-KW"/>
</dbReference>
<dbReference type="Proteomes" id="UP000014680">
    <property type="component" value="Unassembled WGS sequence"/>
</dbReference>
<dbReference type="GO" id="GO:0005886">
    <property type="term" value="C:plasma membrane"/>
    <property type="evidence" value="ECO:0007669"/>
    <property type="project" value="TreeGrafter"/>
</dbReference>
<dbReference type="CDD" id="cd06224">
    <property type="entry name" value="REM"/>
    <property type="match status" value="1"/>
</dbReference>
<dbReference type="RefSeq" id="XP_004255056.1">
    <property type="nucleotide sequence ID" value="XM_004255008.1"/>
</dbReference>
<dbReference type="AlphaFoldDB" id="A0A0A1U5Y5"/>
<dbReference type="InterPro" id="IPR036964">
    <property type="entry name" value="RASGEF_cat_dom_sf"/>
</dbReference>
<evidence type="ECO:0000313" key="6">
    <source>
        <dbReference type="EMBL" id="ELP88285.1"/>
    </source>
</evidence>
<dbReference type="PANTHER" id="PTHR23113:SF370">
    <property type="entry name" value="RAS GUANINE NUCLEOTIDE EXCHANGE FACTOR P"/>
    <property type="match status" value="1"/>
</dbReference>
<reference evidence="6 7" key="1">
    <citation type="submission" date="2012-10" db="EMBL/GenBank/DDBJ databases">
        <authorList>
            <person name="Zafar N."/>
            <person name="Inman J."/>
            <person name="Hall N."/>
            <person name="Lorenzi H."/>
            <person name="Caler E."/>
        </authorList>
    </citation>
    <scope>NUCLEOTIDE SEQUENCE [LARGE SCALE GENOMIC DNA]</scope>
    <source>
        <strain evidence="6 7">IP1</strain>
    </source>
</reference>
<gene>
    <name evidence="6" type="ORF">EIN_226680</name>
</gene>
<accession>A0A0A1U5Y5</accession>
<dbReference type="Pfam" id="PF00617">
    <property type="entry name" value="RasGEF"/>
    <property type="match status" value="1"/>
</dbReference>
<evidence type="ECO:0000259" key="5">
    <source>
        <dbReference type="PROSITE" id="PS50212"/>
    </source>
</evidence>
<evidence type="ECO:0000256" key="1">
    <source>
        <dbReference type="ARBA" id="ARBA00022658"/>
    </source>
</evidence>
<dbReference type="KEGG" id="eiv:EIN_226680"/>
<feature type="domain" description="N-terminal Ras-GEF" evidence="5">
    <location>
        <begin position="69"/>
        <end position="197"/>
    </location>
</feature>
<name>A0A0A1U5Y5_ENTIV</name>
<dbReference type="Gene3D" id="1.10.840.10">
    <property type="entry name" value="Ras guanine-nucleotide exchange factors catalytic domain"/>
    <property type="match status" value="1"/>
</dbReference>
<dbReference type="SMART" id="SM00229">
    <property type="entry name" value="RasGEFN"/>
    <property type="match status" value="1"/>
</dbReference>
<protein>
    <submittedName>
        <fullName evidence="6">Ras GTP exchange factor, putative</fullName>
    </submittedName>
</protein>
<dbReference type="SUPFAM" id="SSF48366">
    <property type="entry name" value="Ras GEF"/>
    <property type="match status" value="1"/>
</dbReference>
<dbReference type="OrthoDB" id="546434at2759"/>
<dbReference type="OMA" id="PAMTPEG"/>
<proteinExistence type="predicted"/>
<evidence type="ECO:0000259" key="4">
    <source>
        <dbReference type="PROSITE" id="PS50009"/>
    </source>
</evidence>
<dbReference type="Gene3D" id="1.20.870.10">
    <property type="entry name" value="Son of sevenless (SoS) protein Chain: S domain 1"/>
    <property type="match status" value="1"/>
</dbReference>
<dbReference type="InterPro" id="IPR008937">
    <property type="entry name" value="Ras-like_GEF"/>
</dbReference>
<evidence type="ECO:0000256" key="2">
    <source>
        <dbReference type="PROSITE-ProRule" id="PRU00168"/>
    </source>
</evidence>
<dbReference type="PROSITE" id="PS50009">
    <property type="entry name" value="RASGEF_CAT"/>
    <property type="match status" value="1"/>
</dbReference>
<dbReference type="VEuPathDB" id="AmoebaDB:EIN_226680"/>
<dbReference type="Pfam" id="PF00618">
    <property type="entry name" value="RasGEF_N"/>
    <property type="match status" value="1"/>
</dbReference>
<dbReference type="EMBL" id="KB206756">
    <property type="protein sequence ID" value="ELP88285.1"/>
    <property type="molecule type" value="Genomic_DNA"/>
</dbReference>
<organism evidence="6 7">
    <name type="scientific">Entamoeba invadens IP1</name>
    <dbReference type="NCBI Taxonomy" id="370355"/>
    <lineage>
        <taxon>Eukaryota</taxon>
        <taxon>Amoebozoa</taxon>
        <taxon>Evosea</taxon>
        <taxon>Archamoebae</taxon>
        <taxon>Mastigamoebida</taxon>
        <taxon>Entamoebidae</taxon>
        <taxon>Entamoeba</taxon>
    </lineage>
</organism>
<dbReference type="GO" id="GO:0007265">
    <property type="term" value="P:Ras protein signal transduction"/>
    <property type="evidence" value="ECO:0007669"/>
    <property type="project" value="TreeGrafter"/>
</dbReference>
<dbReference type="InterPro" id="IPR001895">
    <property type="entry name" value="RASGEF_cat_dom"/>
</dbReference>
<dbReference type="InterPro" id="IPR023578">
    <property type="entry name" value="Ras_GEF_dom_sf"/>
</dbReference>
<feature type="region of interest" description="Disordered" evidence="3">
    <location>
        <begin position="1"/>
        <end position="31"/>
    </location>
</feature>
<keyword evidence="7" id="KW-1185">Reference proteome</keyword>